<dbReference type="OrthoDB" id="484142at2"/>
<gene>
    <name evidence="1" type="ORF">Mic7113_6555</name>
</gene>
<organism evidence="1 2">
    <name type="scientific">Allocoleopsis franciscana PCC 7113</name>
    <dbReference type="NCBI Taxonomy" id="1173027"/>
    <lineage>
        <taxon>Bacteria</taxon>
        <taxon>Bacillati</taxon>
        <taxon>Cyanobacteriota</taxon>
        <taxon>Cyanophyceae</taxon>
        <taxon>Coleofasciculales</taxon>
        <taxon>Coleofasciculaceae</taxon>
        <taxon>Allocoleopsis</taxon>
        <taxon>Allocoleopsis franciscana</taxon>
    </lineage>
</organism>
<dbReference type="HOGENOM" id="CLU_1271216_0_0_3"/>
<dbReference type="KEGG" id="mic:Mic7113_6555"/>
<name>K9WQT4_9CYAN</name>
<geneLocation type="plasmid" evidence="1 2">
    <name>pMIC7113.02</name>
</geneLocation>
<dbReference type="Proteomes" id="UP000010471">
    <property type="component" value="Plasmid pMIC7113.02"/>
</dbReference>
<protein>
    <submittedName>
        <fullName evidence="1">Uncharacterized protein</fullName>
    </submittedName>
</protein>
<dbReference type="EMBL" id="CP003632">
    <property type="protein sequence ID" value="AFZ22129.1"/>
    <property type="molecule type" value="Genomic_DNA"/>
</dbReference>
<dbReference type="RefSeq" id="WP_015211523.1">
    <property type="nucleotide sequence ID" value="NC_019760.1"/>
</dbReference>
<keyword evidence="2" id="KW-1185">Reference proteome</keyword>
<proteinExistence type="predicted"/>
<keyword evidence="1" id="KW-0614">Plasmid</keyword>
<evidence type="ECO:0000313" key="2">
    <source>
        <dbReference type="Proteomes" id="UP000010471"/>
    </source>
</evidence>
<accession>K9WQT4</accession>
<evidence type="ECO:0000313" key="1">
    <source>
        <dbReference type="EMBL" id="AFZ22129.1"/>
    </source>
</evidence>
<sequence>MNSFNWTRKHNKFSVQNRLTPTARELWQWLLDEIPEGNHETIDLRDFNKWVKRTRGFPHDRKTVKSAAAQLREKGVLTNAKSYTPYVWKWTLQPIRILVPPLFRRPQKRTILQPPIPNLDPSNPESVKTEPITTTTFLDLDLEDTPENAQEQEFEQKLEACQKAGIYYLPKDANFLRNFSFYEVLQAISYFLNHRERVNKPEGWFRVCLEDNWVEKEKERRQLQLGWSTAGLFEAIRYCNKMMKNLTDNLEAEGC</sequence>
<dbReference type="AlphaFoldDB" id="K9WQT4"/>
<reference evidence="1 2" key="1">
    <citation type="submission" date="2012-06" db="EMBL/GenBank/DDBJ databases">
        <title>Finished plasmid 2 of genome of Microcoleus sp. PCC 7113.</title>
        <authorList>
            <consortium name="US DOE Joint Genome Institute"/>
            <person name="Gugger M."/>
            <person name="Coursin T."/>
            <person name="Rippka R."/>
            <person name="Tandeau De Marsac N."/>
            <person name="Huntemann M."/>
            <person name="Wei C.-L."/>
            <person name="Han J."/>
            <person name="Detter J.C."/>
            <person name="Han C."/>
            <person name="Tapia R."/>
            <person name="Chen A."/>
            <person name="Kyrpides N."/>
            <person name="Mavromatis K."/>
            <person name="Markowitz V."/>
            <person name="Szeto E."/>
            <person name="Ivanova N."/>
            <person name="Pagani I."/>
            <person name="Pati A."/>
            <person name="Goodwin L."/>
            <person name="Nordberg H.P."/>
            <person name="Cantor M.N."/>
            <person name="Hua S.X."/>
            <person name="Woyke T."/>
            <person name="Kerfeld C.A."/>
        </authorList>
    </citation>
    <scope>NUCLEOTIDE SEQUENCE [LARGE SCALE GENOMIC DNA]</scope>
    <source>
        <strain evidence="1 2">PCC 7113</strain>
        <plasmid evidence="1 2">pMIC7113.02</plasmid>
    </source>
</reference>